<keyword evidence="3" id="KW-0479">Metal-binding</keyword>
<dbReference type="SMART" id="SM01117">
    <property type="entry name" value="Cyt-b5"/>
    <property type="match status" value="1"/>
</dbReference>
<dbReference type="GO" id="GO:0020037">
    <property type="term" value="F:heme binding"/>
    <property type="evidence" value="ECO:0007669"/>
    <property type="project" value="TreeGrafter"/>
</dbReference>
<comment type="subcellular location">
    <subcellularLocation>
        <location evidence="1">Endoplasmic reticulum</location>
    </subcellularLocation>
</comment>
<accession>A0A1Q5T9N2</accession>
<feature type="domain" description="Cytochrome b5 heme-binding" evidence="7">
    <location>
        <begin position="1"/>
        <end position="75"/>
    </location>
</feature>
<dbReference type="Pfam" id="PF00173">
    <property type="entry name" value="Cyt-b5"/>
    <property type="match status" value="1"/>
</dbReference>
<reference evidence="8 9" key="1">
    <citation type="submission" date="2016-10" db="EMBL/GenBank/DDBJ databases">
        <title>Genome sequence of the ascomycete fungus Penicillium subrubescens.</title>
        <authorList>
            <person name="De Vries R.P."/>
            <person name="Peng M."/>
            <person name="Dilokpimol A."/>
            <person name="Hilden K."/>
            <person name="Makela M.R."/>
            <person name="Grigoriev I."/>
            <person name="Riley R."/>
            <person name="Granchi Z."/>
        </authorList>
    </citation>
    <scope>NUCLEOTIDE SEQUENCE [LARGE SCALE GENOMIC DNA]</scope>
    <source>
        <strain evidence="8 9">CBS 132785</strain>
    </source>
</reference>
<proteinExistence type="inferred from homology"/>
<evidence type="ECO:0000256" key="1">
    <source>
        <dbReference type="ARBA" id="ARBA00004240"/>
    </source>
</evidence>
<dbReference type="AlphaFoldDB" id="A0A1Q5T9N2"/>
<dbReference type="Proteomes" id="UP000186955">
    <property type="component" value="Unassembled WGS sequence"/>
</dbReference>
<evidence type="ECO:0000256" key="5">
    <source>
        <dbReference type="ARBA" id="ARBA00023004"/>
    </source>
</evidence>
<dbReference type="PROSITE" id="PS50255">
    <property type="entry name" value="CYTOCHROME_B5_2"/>
    <property type="match status" value="1"/>
</dbReference>
<dbReference type="PRINTS" id="PR00363">
    <property type="entry name" value="CYTOCHROMEB5"/>
</dbReference>
<evidence type="ECO:0000256" key="6">
    <source>
        <dbReference type="ARBA" id="ARBA00038168"/>
    </source>
</evidence>
<sequence>MSQLIKHNSQETGYWFSAKEGVYDTSTLMQRHPGGDTVIALCSGQDITDSLKAVGHLTNPSTRSKMETYRIGSLEKPKFDSSSAVQAEDLYMAAVDLGQKAAEMENVYRVNFQLLDGKLTILDEPEVLTPKKARHLLDAKNRLQNDHVPVLVMLANSLLDNIAGLDTTLDLSNIRAEMVGLIGPETRLATATRFLDYKMAVETLQKDLDRLSEVKELMVLVLETLEKPCFAYSEPNKFIV</sequence>
<dbReference type="GO" id="GO:0046872">
    <property type="term" value="F:metal ion binding"/>
    <property type="evidence" value="ECO:0007669"/>
    <property type="project" value="UniProtKB-KW"/>
</dbReference>
<dbReference type="SUPFAM" id="SSF55856">
    <property type="entry name" value="Cytochrome b5-like heme/steroid binding domain"/>
    <property type="match status" value="1"/>
</dbReference>
<evidence type="ECO:0000313" key="8">
    <source>
        <dbReference type="EMBL" id="OKO96954.1"/>
    </source>
</evidence>
<comment type="caution">
    <text evidence="8">The sequence shown here is derived from an EMBL/GenBank/DDBJ whole genome shotgun (WGS) entry which is preliminary data.</text>
</comment>
<dbReference type="InterPro" id="IPR036400">
    <property type="entry name" value="Cyt_B5-like_heme/steroid_sf"/>
</dbReference>
<comment type="similarity">
    <text evidence="6">Belongs to the cytochrome b5 family.</text>
</comment>
<dbReference type="GO" id="GO:0016020">
    <property type="term" value="C:membrane"/>
    <property type="evidence" value="ECO:0007669"/>
    <property type="project" value="TreeGrafter"/>
</dbReference>
<dbReference type="InterPro" id="IPR050668">
    <property type="entry name" value="Cytochrome_b5"/>
</dbReference>
<organism evidence="8 9">
    <name type="scientific">Penicillium subrubescens</name>
    <dbReference type="NCBI Taxonomy" id="1316194"/>
    <lineage>
        <taxon>Eukaryota</taxon>
        <taxon>Fungi</taxon>
        <taxon>Dikarya</taxon>
        <taxon>Ascomycota</taxon>
        <taxon>Pezizomycotina</taxon>
        <taxon>Eurotiomycetes</taxon>
        <taxon>Eurotiomycetidae</taxon>
        <taxon>Eurotiales</taxon>
        <taxon>Aspergillaceae</taxon>
        <taxon>Penicillium</taxon>
    </lineage>
</organism>
<dbReference type="STRING" id="1316194.A0A1Q5T9N2"/>
<dbReference type="InterPro" id="IPR001199">
    <property type="entry name" value="Cyt_B5-like_heme/steroid-bd"/>
</dbReference>
<keyword evidence="2" id="KW-0349">Heme</keyword>
<keyword evidence="9" id="KW-1185">Reference proteome</keyword>
<dbReference type="Gene3D" id="3.10.120.10">
    <property type="entry name" value="Cytochrome b5-like heme/steroid binding domain"/>
    <property type="match status" value="1"/>
</dbReference>
<dbReference type="PANTHER" id="PTHR19359">
    <property type="entry name" value="CYTOCHROME B5"/>
    <property type="match status" value="1"/>
</dbReference>
<keyword evidence="4" id="KW-0256">Endoplasmic reticulum</keyword>
<evidence type="ECO:0000313" key="9">
    <source>
        <dbReference type="Proteomes" id="UP000186955"/>
    </source>
</evidence>
<name>A0A1Q5T9N2_9EURO</name>
<protein>
    <recommendedName>
        <fullName evidence="7">Cytochrome b5 heme-binding domain-containing protein</fullName>
    </recommendedName>
</protein>
<dbReference type="GO" id="GO:0005783">
    <property type="term" value="C:endoplasmic reticulum"/>
    <property type="evidence" value="ECO:0007669"/>
    <property type="project" value="UniProtKB-SubCell"/>
</dbReference>
<gene>
    <name evidence="8" type="ORF">PENSUB_10508</name>
</gene>
<evidence type="ECO:0000256" key="2">
    <source>
        <dbReference type="ARBA" id="ARBA00022617"/>
    </source>
</evidence>
<evidence type="ECO:0000256" key="3">
    <source>
        <dbReference type="ARBA" id="ARBA00022723"/>
    </source>
</evidence>
<evidence type="ECO:0000256" key="4">
    <source>
        <dbReference type="ARBA" id="ARBA00022824"/>
    </source>
</evidence>
<dbReference type="PANTHER" id="PTHR19359:SF129">
    <property type="entry name" value="CYTOCHROME B5 ISOFORM B"/>
    <property type="match status" value="1"/>
</dbReference>
<keyword evidence="5" id="KW-0408">Iron</keyword>
<dbReference type="EMBL" id="MNBE01000697">
    <property type="protein sequence ID" value="OKO96954.1"/>
    <property type="molecule type" value="Genomic_DNA"/>
</dbReference>
<evidence type="ECO:0000259" key="7">
    <source>
        <dbReference type="PROSITE" id="PS50255"/>
    </source>
</evidence>